<feature type="modified residue" description="N6-carboxylysine" evidence="3 5">
    <location>
        <position position="157"/>
    </location>
</feature>
<dbReference type="Pfam" id="PF02126">
    <property type="entry name" value="PTE"/>
    <property type="match status" value="1"/>
</dbReference>
<sequence length="333" mass="38095">MWSMSFVRTLTGDIDPREMGFTYSHEHLVCTPPYWQERGEDDLLLDDKEKSKKDVLDFKRHGGQTIVDATAVDYGRHVEEVKAIAEETGIHVIGTAGFNKSFLWSAKIPEHLKRVIGRYETFHQWIDEASIHQLTEFVIREVEEGLEGTPYKGGQVKFGTGYNRITPLEVKTIRAVARAHHETKAPIHSHTESGTMALEQIEILREEGVDLSFVSFGHMDRNPDPYYHEQVARTGAYLSFDGIAKIKYGPESMRIDCILSLVEKGYEDQILISGDTARKSYYKHYDHGLGLGYIIAKWVPRLVDEANRRGLDGERLVRKFFIENPARCFAFKT</sequence>
<dbReference type="InterPro" id="IPR001559">
    <property type="entry name" value="Phosphotriesterase"/>
</dbReference>
<feature type="binding site" evidence="4">
    <location>
        <position position="275"/>
    </location>
    <ligand>
        <name>Zn(2+)</name>
        <dbReference type="ChEBI" id="CHEBI:29105"/>
        <label>1</label>
    </ligand>
</feature>
<keyword evidence="7" id="KW-1185">Reference proteome</keyword>
<accession>A0A1I2N5V2</accession>
<dbReference type="PIRSF" id="PIRSF016839">
    <property type="entry name" value="PhP"/>
    <property type="match status" value="1"/>
</dbReference>
<dbReference type="PANTHER" id="PTHR10819">
    <property type="entry name" value="PHOSPHOTRIESTERASE-RELATED"/>
    <property type="match status" value="1"/>
</dbReference>
<evidence type="ECO:0000256" key="1">
    <source>
        <dbReference type="ARBA" id="ARBA00022723"/>
    </source>
</evidence>
<evidence type="ECO:0000256" key="4">
    <source>
        <dbReference type="PIRSR" id="PIRSR601559-51"/>
    </source>
</evidence>
<dbReference type="PROSITE" id="PS51347">
    <property type="entry name" value="PHOSPHOTRIESTERASE_2"/>
    <property type="match status" value="1"/>
</dbReference>
<feature type="binding site" evidence="4">
    <location>
        <position position="218"/>
    </location>
    <ligand>
        <name>Zn(2+)</name>
        <dbReference type="ChEBI" id="CHEBI:29105"/>
        <label>2</label>
    </ligand>
</feature>
<name>A0A1I2N5V2_9BACL</name>
<proteinExistence type="inferred from homology"/>
<feature type="binding site" description="via carbamate group" evidence="4">
    <location>
        <position position="157"/>
    </location>
    <ligand>
        <name>Zn(2+)</name>
        <dbReference type="ChEBI" id="CHEBI:29105"/>
        <label>1</label>
    </ligand>
</feature>
<keyword evidence="1 4" id="KW-0479">Metal-binding</keyword>
<dbReference type="GO" id="GO:0008270">
    <property type="term" value="F:zinc ion binding"/>
    <property type="evidence" value="ECO:0007669"/>
    <property type="project" value="InterPro"/>
</dbReference>
<evidence type="ECO:0000256" key="2">
    <source>
        <dbReference type="ARBA" id="ARBA00022801"/>
    </source>
</evidence>
<dbReference type="AlphaFoldDB" id="A0A1I2N5V2"/>
<dbReference type="GO" id="GO:0016787">
    <property type="term" value="F:hydrolase activity"/>
    <property type="evidence" value="ECO:0007669"/>
    <property type="project" value="UniProtKB-KW"/>
</dbReference>
<feature type="binding site" evidence="4">
    <location>
        <position position="25"/>
    </location>
    <ligand>
        <name>Zn(2+)</name>
        <dbReference type="ChEBI" id="CHEBI:29105"/>
        <label>1</label>
    </ligand>
</feature>
<dbReference type="InterPro" id="IPR032466">
    <property type="entry name" value="Metal_Hydrolase"/>
</dbReference>
<dbReference type="CDD" id="cd00530">
    <property type="entry name" value="PTE"/>
    <property type="match status" value="1"/>
</dbReference>
<evidence type="ECO:0000313" key="7">
    <source>
        <dbReference type="Proteomes" id="UP000198661"/>
    </source>
</evidence>
<evidence type="ECO:0000256" key="5">
    <source>
        <dbReference type="PROSITE-ProRule" id="PRU00679"/>
    </source>
</evidence>
<reference evidence="6 7" key="1">
    <citation type="submission" date="2016-10" db="EMBL/GenBank/DDBJ databases">
        <authorList>
            <person name="de Groot N.N."/>
        </authorList>
    </citation>
    <scope>NUCLEOTIDE SEQUENCE [LARGE SCALE GENOMIC DNA]</scope>
    <source>
        <strain evidence="6 7">DSM 44945</strain>
    </source>
</reference>
<dbReference type="SUPFAM" id="SSF51556">
    <property type="entry name" value="Metallo-dependent hydrolases"/>
    <property type="match status" value="1"/>
</dbReference>
<evidence type="ECO:0000313" key="6">
    <source>
        <dbReference type="EMBL" id="SFF97087.1"/>
    </source>
</evidence>
<dbReference type="Gene3D" id="3.20.20.140">
    <property type="entry name" value="Metal-dependent hydrolases"/>
    <property type="match status" value="1"/>
</dbReference>
<protein>
    <submittedName>
        <fullName evidence="6">Phosphotriesterase-related protein</fullName>
    </submittedName>
</protein>
<organism evidence="6 7">
    <name type="scientific">Planifilum fulgidum</name>
    <dbReference type="NCBI Taxonomy" id="201973"/>
    <lineage>
        <taxon>Bacteria</taxon>
        <taxon>Bacillati</taxon>
        <taxon>Bacillota</taxon>
        <taxon>Bacilli</taxon>
        <taxon>Bacillales</taxon>
        <taxon>Thermoactinomycetaceae</taxon>
        <taxon>Planifilum</taxon>
    </lineage>
</organism>
<dbReference type="STRING" id="201973.SAMN04488025_11084"/>
<gene>
    <name evidence="6" type="ORF">SAMN04488025_11084</name>
</gene>
<feature type="binding site" description="via carbamate group" evidence="4">
    <location>
        <position position="157"/>
    </location>
    <ligand>
        <name>Zn(2+)</name>
        <dbReference type="ChEBI" id="CHEBI:29105"/>
        <label>2</label>
    </ligand>
</feature>
<comment type="similarity">
    <text evidence="5">Belongs to the metallo-dependent hydrolases superfamily. Phosphotriesterase family.</text>
</comment>
<feature type="binding site" evidence="4">
    <location>
        <position position="190"/>
    </location>
    <ligand>
        <name>Zn(2+)</name>
        <dbReference type="ChEBI" id="CHEBI:29105"/>
        <label>2</label>
    </ligand>
</feature>
<dbReference type="PANTHER" id="PTHR10819:SF3">
    <property type="entry name" value="PHOSPHOTRIESTERASE-RELATED PROTEIN"/>
    <property type="match status" value="1"/>
</dbReference>
<feature type="binding site" evidence="4">
    <location>
        <position position="27"/>
    </location>
    <ligand>
        <name>Zn(2+)</name>
        <dbReference type="ChEBI" id="CHEBI:29105"/>
        <label>1</label>
    </ligand>
</feature>
<evidence type="ECO:0000256" key="3">
    <source>
        <dbReference type="PIRSR" id="PIRSR601559-50"/>
    </source>
</evidence>
<comment type="cofactor">
    <cofactor evidence="4">
        <name>a divalent metal cation</name>
        <dbReference type="ChEBI" id="CHEBI:60240"/>
    </cofactor>
    <text evidence="4">Binds 2 divalent metal cations per subunit.</text>
</comment>
<dbReference type="Proteomes" id="UP000198661">
    <property type="component" value="Unassembled WGS sequence"/>
</dbReference>
<dbReference type="EMBL" id="FOOK01000010">
    <property type="protein sequence ID" value="SFF97087.1"/>
    <property type="molecule type" value="Genomic_DNA"/>
</dbReference>
<keyword evidence="2" id="KW-0378">Hydrolase</keyword>